<proteinExistence type="inferred from homology"/>
<comment type="similarity">
    <text evidence="1">Belongs to the LysR transcriptional regulatory family.</text>
</comment>
<dbReference type="AlphaFoldDB" id="A0A9X1XHR5"/>
<keyword evidence="4" id="KW-0804">Transcription</keyword>
<name>A0A9X1XHR5_9VIBR</name>
<keyword evidence="3" id="KW-0238">DNA-binding</keyword>
<dbReference type="Gene3D" id="1.10.10.10">
    <property type="entry name" value="Winged helix-like DNA-binding domain superfamily/Winged helix DNA-binding domain"/>
    <property type="match status" value="1"/>
</dbReference>
<dbReference type="InterPro" id="IPR036388">
    <property type="entry name" value="WH-like_DNA-bd_sf"/>
</dbReference>
<organism evidence="6 7">
    <name type="scientific">Vibrio amylolyticus</name>
    <dbReference type="NCBI Taxonomy" id="2847292"/>
    <lineage>
        <taxon>Bacteria</taxon>
        <taxon>Pseudomonadati</taxon>
        <taxon>Pseudomonadota</taxon>
        <taxon>Gammaproteobacteria</taxon>
        <taxon>Vibrionales</taxon>
        <taxon>Vibrionaceae</taxon>
        <taxon>Vibrio</taxon>
    </lineage>
</organism>
<dbReference type="PRINTS" id="PR00039">
    <property type="entry name" value="HTHLYSR"/>
</dbReference>
<dbReference type="GO" id="GO:0003677">
    <property type="term" value="F:DNA binding"/>
    <property type="evidence" value="ECO:0007669"/>
    <property type="project" value="UniProtKB-KW"/>
</dbReference>
<dbReference type="SUPFAM" id="SSF53850">
    <property type="entry name" value="Periplasmic binding protein-like II"/>
    <property type="match status" value="1"/>
</dbReference>
<feature type="domain" description="HTH lysR-type" evidence="5">
    <location>
        <begin position="6"/>
        <end position="63"/>
    </location>
</feature>
<dbReference type="InterPro" id="IPR000847">
    <property type="entry name" value="LysR_HTH_N"/>
</dbReference>
<dbReference type="Gene3D" id="3.40.190.10">
    <property type="entry name" value="Periplasmic binding protein-like II"/>
    <property type="match status" value="2"/>
</dbReference>
<sequence>MEKKKIDWNLFSVFIEVYRLGSITTAAEVLNMTQPGVSNALKRLQENLGVTLFIRKGRGIAPTVSANLLAEQLEMATGIIDQALDQVLEFDPQSAHKFHVTLSEPIQHLLLPLLKHPKLAACELSVSIAPASDEEVSKSLIENQTDLVVDLLDNLLPSFSSSELFSEELVMVISKDHPLANKEMTPEEYFSCGHIVQNLRRAKMRIVDYFAKEKVSNRTIVADSDSMLSAMAMASRTHNVTIVTQSLADMYAETMGLNVQPLPFKSELATHHLIWHKRAENSPAHRWLRKTVGELLQIAINKENT</sequence>
<evidence type="ECO:0000259" key="5">
    <source>
        <dbReference type="PROSITE" id="PS50931"/>
    </source>
</evidence>
<dbReference type="GO" id="GO:0003700">
    <property type="term" value="F:DNA-binding transcription factor activity"/>
    <property type="evidence" value="ECO:0007669"/>
    <property type="project" value="InterPro"/>
</dbReference>
<dbReference type="InterPro" id="IPR005119">
    <property type="entry name" value="LysR_subst-bd"/>
</dbReference>
<keyword evidence="2" id="KW-0805">Transcription regulation</keyword>
<dbReference type="InterPro" id="IPR036390">
    <property type="entry name" value="WH_DNA-bd_sf"/>
</dbReference>
<evidence type="ECO:0000256" key="2">
    <source>
        <dbReference type="ARBA" id="ARBA00023015"/>
    </source>
</evidence>
<evidence type="ECO:0000313" key="7">
    <source>
        <dbReference type="Proteomes" id="UP001139559"/>
    </source>
</evidence>
<dbReference type="Pfam" id="PF03466">
    <property type="entry name" value="LysR_substrate"/>
    <property type="match status" value="1"/>
</dbReference>
<dbReference type="PANTHER" id="PTHR30118:SF6">
    <property type="entry name" value="HTH-TYPE TRANSCRIPTIONAL REGULATOR LEUO"/>
    <property type="match status" value="1"/>
</dbReference>
<protein>
    <submittedName>
        <fullName evidence="6">LysR family transcriptional regulator</fullName>
    </submittedName>
</protein>
<dbReference type="EMBL" id="JAJHVV010000002">
    <property type="protein sequence ID" value="MCK6262290.1"/>
    <property type="molecule type" value="Genomic_DNA"/>
</dbReference>
<dbReference type="Pfam" id="PF00126">
    <property type="entry name" value="HTH_1"/>
    <property type="match status" value="1"/>
</dbReference>
<keyword evidence="7" id="KW-1185">Reference proteome</keyword>
<dbReference type="PANTHER" id="PTHR30118">
    <property type="entry name" value="HTH-TYPE TRANSCRIPTIONAL REGULATOR LEUO-RELATED"/>
    <property type="match status" value="1"/>
</dbReference>
<evidence type="ECO:0000256" key="3">
    <source>
        <dbReference type="ARBA" id="ARBA00023125"/>
    </source>
</evidence>
<evidence type="ECO:0000256" key="4">
    <source>
        <dbReference type="ARBA" id="ARBA00023163"/>
    </source>
</evidence>
<dbReference type="InterPro" id="IPR050389">
    <property type="entry name" value="LysR-type_TF"/>
</dbReference>
<evidence type="ECO:0000313" key="6">
    <source>
        <dbReference type="EMBL" id="MCK6262290.1"/>
    </source>
</evidence>
<dbReference type="PROSITE" id="PS50931">
    <property type="entry name" value="HTH_LYSR"/>
    <property type="match status" value="1"/>
</dbReference>
<accession>A0A9X1XHR5</accession>
<comment type="caution">
    <text evidence="6">The sequence shown here is derived from an EMBL/GenBank/DDBJ whole genome shotgun (WGS) entry which is preliminary data.</text>
</comment>
<reference evidence="6" key="1">
    <citation type="submission" date="2021-11" db="EMBL/GenBank/DDBJ databases">
        <title>Vibrio ZSDE26 sp. nov. and Vibrio ZSDZ34 sp. nov., isolated from coastal seawater in Qingdao.</title>
        <authorList>
            <person name="Zhang P."/>
        </authorList>
    </citation>
    <scope>NUCLEOTIDE SEQUENCE</scope>
    <source>
        <strain evidence="6">ZSDE26</strain>
    </source>
</reference>
<evidence type="ECO:0000256" key="1">
    <source>
        <dbReference type="ARBA" id="ARBA00009437"/>
    </source>
</evidence>
<dbReference type="RefSeq" id="WP_248007412.1">
    <property type="nucleotide sequence ID" value="NZ_JAJHVV010000002.1"/>
</dbReference>
<dbReference type="Proteomes" id="UP001139559">
    <property type="component" value="Unassembled WGS sequence"/>
</dbReference>
<gene>
    <name evidence="6" type="ORF">KP803_03245</name>
</gene>
<dbReference type="SUPFAM" id="SSF46785">
    <property type="entry name" value="Winged helix' DNA-binding domain"/>
    <property type="match status" value="1"/>
</dbReference>